<feature type="coiled-coil region" evidence="1">
    <location>
        <begin position="44"/>
        <end position="78"/>
    </location>
</feature>
<evidence type="ECO:0000313" key="3">
    <source>
        <dbReference type="Proteomes" id="UP000887116"/>
    </source>
</evidence>
<gene>
    <name evidence="2" type="ORF">TNCT_646051</name>
</gene>
<dbReference type="EMBL" id="BMAO01004089">
    <property type="protein sequence ID" value="GFQ92294.1"/>
    <property type="molecule type" value="Genomic_DNA"/>
</dbReference>
<name>A0A8X6G1K8_TRICU</name>
<dbReference type="AlphaFoldDB" id="A0A8X6G1K8"/>
<protein>
    <submittedName>
        <fullName evidence="2">Retrovirus-related Pol polyprotein from transposon opus</fullName>
    </submittedName>
</protein>
<proteinExistence type="predicted"/>
<evidence type="ECO:0000256" key="1">
    <source>
        <dbReference type="SAM" id="Coils"/>
    </source>
</evidence>
<keyword evidence="3" id="KW-1185">Reference proteome</keyword>
<comment type="caution">
    <text evidence="2">The sequence shown here is derived from an EMBL/GenBank/DDBJ whole genome shotgun (WGS) entry which is preliminary data.</text>
</comment>
<dbReference type="Proteomes" id="UP000887116">
    <property type="component" value="Unassembled WGS sequence"/>
</dbReference>
<organism evidence="2 3">
    <name type="scientific">Trichonephila clavata</name>
    <name type="common">Joro spider</name>
    <name type="synonym">Nephila clavata</name>
    <dbReference type="NCBI Taxonomy" id="2740835"/>
    <lineage>
        <taxon>Eukaryota</taxon>
        <taxon>Metazoa</taxon>
        <taxon>Ecdysozoa</taxon>
        <taxon>Arthropoda</taxon>
        <taxon>Chelicerata</taxon>
        <taxon>Arachnida</taxon>
        <taxon>Araneae</taxon>
        <taxon>Araneomorphae</taxon>
        <taxon>Entelegynae</taxon>
        <taxon>Araneoidea</taxon>
        <taxon>Nephilidae</taxon>
        <taxon>Trichonephila</taxon>
    </lineage>
</organism>
<accession>A0A8X6G1K8</accession>
<dbReference type="OrthoDB" id="6509498at2759"/>
<reference evidence="2" key="1">
    <citation type="submission" date="2020-07" db="EMBL/GenBank/DDBJ databases">
        <title>Multicomponent nature underlies the extraordinary mechanical properties of spider dragline silk.</title>
        <authorList>
            <person name="Kono N."/>
            <person name="Nakamura H."/>
            <person name="Mori M."/>
            <person name="Yoshida Y."/>
            <person name="Ohtoshi R."/>
            <person name="Malay A.D."/>
            <person name="Moran D.A.P."/>
            <person name="Tomita M."/>
            <person name="Numata K."/>
            <person name="Arakawa K."/>
        </authorList>
    </citation>
    <scope>NUCLEOTIDE SEQUENCE</scope>
</reference>
<evidence type="ECO:0000313" key="2">
    <source>
        <dbReference type="EMBL" id="GFQ92294.1"/>
    </source>
</evidence>
<sequence>MATEMGVEDALSLKIFELREAILNNKNFDEDFCIEQINIIIDERKRKEEMKMAKRKRLDELEERKRKDEMDVELQKKRIELQGGGTQSNAVQAEDATKNIVTAKIDAPESTWDFLVENIDKLKVIKVKCLDVILDGTVDFGVQISVVRADLVKDIESTGERKIKLISAFGDSEVAPLRTFNIKIDDGWNNAIPITCAVLKKLMNDM</sequence>
<keyword evidence="1" id="KW-0175">Coiled coil</keyword>